<dbReference type="PANTHER" id="PTHR43569:SF1">
    <property type="entry name" value="BLL3371 PROTEIN"/>
    <property type="match status" value="1"/>
</dbReference>
<organism evidence="3 4">
    <name type="scientific">Inquilinus limosus MP06</name>
    <dbReference type="NCBI Taxonomy" id="1398085"/>
    <lineage>
        <taxon>Bacteria</taxon>
        <taxon>Pseudomonadati</taxon>
        <taxon>Pseudomonadota</taxon>
        <taxon>Alphaproteobacteria</taxon>
        <taxon>Rhodospirillales</taxon>
        <taxon>Rhodospirillaceae</taxon>
        <taxon>Inquilinus</taxon>
    </lineage>
</organism>
<evidence type="ECO:0000313" key="4">
    <source>
        <dbReference type="Proteomes" id="UP000029995"/>
    </source>
</evidence>
<dbReference type="GO" id="GO:0016787">
    <property type="term" value="F:hydrolase activity"/>
    <property type="evidence" value="ECO:0007669"/>
    <property type="project" value="UniProtKB-KW"/>
</dbReference>
<dbReference type="PANTHER" id="PTHR43569">
    <property type="entry name" value="AMIDOHYDROLASE"/>
    <property type="match status" value="1"/>
</dbReference>
<dbReference type="Pfam" id="PF04909">
    <property type="entry name" value="Amidohydro_2"/>
    <property type="match status" value="1"/>
</dbReference>
<accession>A0A0A0D035</accession>
<dbReference type="InterPro" id="IPR052350">
    <property type="entry name" value="Metallo-dep_Lactonases"/>
</dbReference>
<dbReference type="RefSeq" id="WP_034846405.1">
    <property type="nucleotide sequence ID" value="NZ_JANX01000568.1"/>
</dbReference>
<dbReference type="Gene3D" id="3.20.20.140">
    <property type="entry name" value="Metal-dependent hydrolases"/>
    <property type="match status" value="1"/>
</dbReference>
<dbReference type="SUPFAM" id="SSF51556">
    <property type="entry name" value="Metallo-dependent hydrolases"/>
    <property type="match status" value="1"/>
</dbReference>
<keyword evidence="3" id="KW-0378">Hydrolase</keyword>
<dbReference type="EMBL" id="JANX01000568">
    <property type="protein sequence ID" value="KGM31208.1"/>
    <property type="molecule type" value="Genomic_DNA"/>
</dbReference>
<reference evidence="3 4" key="1">
    <citation type="submission" date="2014-01" db="EMBL/GenBank/DDBJ databases">
        <title>Genome sequence determination for a cystic fibrosis isolate, Inquilinus limosus.</title>
        <authorList>
            <person name="Pino M."/>
            <person name="Di Conza J."/>
            <person name="Gutkind G."/>
        </authorList>
    </citation>
    <scope>NUCLEOTIDE SEQUENCE [LARGE SCALE GENOMIC DNA]</scope>
    <source>
        <strain evidence="3 4">MP06</strain>
    </source>
</reference>
<evidence type="ECO:0000313" key="3">
    <source>
        <dbReference type="EMBL" id="KGM31208.1"/>
    </source>
</evidence>
<dbReference type="InterPro" id="IPR006680">
    <property type="entry name" value="Amidohydro-rel"/>
</dbReference>
<comment type="caution">
    <text evidence="3">The sequence shown here is derived from an EMBL/GenBank/DDBJ whole genome shotgun (WGS) entry which is preliminary data.</text>
</comment>
<name>A0A0A0D035_9PROT</name>
<dbReference type="OrthoDB" id="7183088at2"/>
<comment type="similarity">
    <text evidence="1">Belongs to the metallo-dependent hydrolases superfamily.</text>
</comment>
<proteinExistence type="inferred from homology"/>
<sequence length="302" mass="33969">MTQPYDGPIIDAHHHLWDLSLDRHPWLRPARGEMVFGDNAPLRRNYLPADYRADARNQRVVATVHVEAGWDPADPVAETEWLETLDDRRCVAARYVAHVPLDSPDAPALLERQAAFPRVVGIRDILSWHPDPARSFAARSDRMDDPAWRRGLARLEGLGLSFDLMIYPGQMADALRLVRDFPGQTFILNHCGSPADRDPEGMARWRAGLAALGREPNVHLKISDLVAYDHHWTPESLRAVVLTCLDAFGPGRSLFASDFPVAGLHAAFDHVWDGFKAFTADLTPAEQRALFHDNARRLYRIG</sequence>
<dbReference type="AlphaFoldDB" id="A0A0A0D035"/>
<protein>
    <submittedName>
        <fullName evidence="3">Hydrolase</fullName>
    </submittedName>
</protein>
<feature type="domain" description="Amidohydrolase-related" evidence="2">
    <location>
        <begin position="10"/>
        <end position="301"/>
    </location>
</feature>
<dbReference type="InterPro" id="IPR032466">
    <property type="entry name" value="Metal_Hydrolase"/>
</dbReference>
<evidence type="ECO:0000259" key="2">
    <source>
        <dbReference type="Pfam" id="PF04909"/>
    </source>
</evidence>
<gene>
    <name evidence="3" type="ORF">P409_28540</name>
</gene>
<evidence type="ECO:0000256" key="1">
    <source>
        <dbReference type="ARBA" id="ARBA00038310"/>
    </source>
</evidence>
<dbReference type="Proteomes" id="UP000029995">
    <property type="component" value="Unassembled WGS sequence"/>
</dbReference>